<sequence length="343" mass="38322">MILPITNRNSSLNFSANNQKDNEENKLPYTHDTVLKNTFSNRLRIGVDKLTNAMTVYPAKGLKGSKNANFYEFLTMGTVPYLIGSGMLMAIFNYNKPFMPFDKKAASTLGRRLALGVVFYAVAKSLSKMFITQPVKWMTGVDTEQPYAKVQYELPESIDDTDITSIEYHKVPESTEFIRWDLMYGREDNAKTRNEPYDKIAKKLGLGDNLNDSDQEAKPRIREIVIKSTTAKNIVSYLWAATGVGIAMQQSWDKFFNVATLKFWNGKKFAKSAVTFVKTLGESAKEFYKGTDAGMSKYAGKCLLGAAVLGTVIGVSNVMTSSNKPSKLDSADIIEKSRKYVVN</sequence>
<feature type="region of interest" description="Disordered" evidence="1">
    <location>
        <begin position="1"/>
        <end position="25"/>
    </location>
</feature>
<keyword evidence="2" id="KW-0812">Transmembrane</keyword>
<feature type="transmembrane region" description="Helical" evidence="2">
    <location>
        <begin position="70"/>
        <end position="92"/>
    </location>
</feature>
<reference evidence="3" key="1">
    <citation type="submission" date="2020-10" db="EMBL/GenBank/DDBJ databases">
        <authorList>
            <person name="Gilroy R."/>
        </authorList>
    </citation>
    <scope>NUCLEOTIDE SEQUENCE</scope>
    <source>
        <strain evidence="3">6276</strain>
    </source>
</reference>
<gene>
    <name evidence="3" type="ORF">IAC10_10965</name>
</gene>
<feature type="compositionally biased region" description="Polar residues" evidence="1">
    <location>
        <begin position="1"/>
        <end position="19"/>
    </location>
</feature>
<dbReference type="Proteomes" id="UP000823928">
    <property type="component" value="Unassembled WGS sequence"/>
</dbReference>
<keyword evidence="2" id="KW-0472">Membrane</keyword>
<comment type="caution">
    <text evidence="3">The sequence shown here is derived from an EMBL/GenBank/DDBJ whole genome shotgun (WGS) entry which is preliminary data.</text>
</comment>
<proteinExistence type="predicted"/>
<evidence type="ECO:0000256" key="2">
    <source>
        <dbReference type="SAM" id="Phobius"/>
    </source>
</evidence>
<accession>A0A9D1JNN4</accession>
<keyword evidence="2" id="KW-1133">Transmembrane helix</keyword>
<reference evidence="3" key="2">
    <citation type="journal article" date="2021" name="PeerJ">
        <title>Extensive microbial diversity within the chicken gut microbiome revealed by metagenomics and culture.</title>
        <authorList>
            <person name="Gilroy R."/>
            <person name="Ravi A."/>
            <person name="Getino M."/>
            <person name="Pursley I."/>
            <person name="Horton D.L."/>
            <person name="Alikhan N.F."/>
            <person name="Baker D."/>
            <person name="Gharbi K."/>
            <person name="Hall N."/>
            <person name="Watson M."/>
            <person name="Adriaenssens E.M."/>
            <person name="Foster-Nyarko E."/>
            <person name="Jarju S."/>
            <person name="Secka A."/>
            <person name="Antonio M."/>
            <person name="Oren A."/>
            <person name="Chaudhuri R.R."/>
            <person name="La Ragione R."/>
            <person name="Hildebrand F."/>
            <person name="Pallen M.J."/>
        </authorList>
    </citation>
    <scope>NUCLEOTIDE SEQUENCE</scope>
    <source>
        <strain evidence="3">6276</strain>
    </source>
</reference>
<evidence type="ECO:0000313" key="4">
    <source>
        <dbReference type="Proteomes" id="UP000823928"/>
    </source>
</evidence>
<organism evidence="3 4">
    <name type="scientific">Candidatus Scatousia excrementigallinarum</name>
    <dbReference type="NCBI Taxonomy" id="2840935"/>
    <lineage>
        <taxon>Bacteria</taxon>
        <taxon>Candidatus Scatousia</taxon>
    </lineage>
</organism>
<dbReference type="AlphaFoldDB" id="A0A9D1JNN4"/>
<evidence type="ECO:0000313" key="3">
    <source>
        <dbReference type="EMBL" id="HIS37128.1"/>
    </source>
</evidence>
<dbReference type="EMBL" id="DVIU01000215">
    <property type="protein sequence ID" value="HIS37128.1"/>
    <property type="molecule type" value="Genomic_DNA"/>
</dbReference>
<evidence type="ECO:0000256" key="1">
    <source>
        <dbReference type="SAM" id="MobiDB-lite"/>
    </source>
</evidence>
<protein>
    <submittedName>
        <fullName evidence="3">Uncharacterized protein</fullName>
    </submittedName>
</protein>
<name>A0A9D1JNN4_9BACT</name>